<protein>
    <recommendedName>
        <fullName evidence="3">DUF4878 domain-containing protein</fullName>
    </recommendedName>
</protein>
<accession>A0A1F2WHP7</accession>
<dbReference type="STRING" id="1797197.A2Y75_03960"/>
<gene>
    <name evidence="1" type="ORF">A2Y75_03960</name>
</gene>
<dbReference type="AlphaFoldDB" id="A0A1F2WHP7"/>
<dbReference type="EMBL" id="MELK01000047">
    <property type="protein sequence ID" value="OFW56363.1"/>
    <property type="molecule type" value="Genomic_DNA"/>
</dbReference>
<proteinExistence type="predicted"/>
<name>A0A1F2WHP7_9ACTN</name>
<evidence type="ECO:0008006" key="3">
    <source>
        <dbReference type="Google" id="ProtNLM"/>
    </source>
</evidence>
<reference evidence="1 2" key="1">
    <citation type="journal article" date="2016" name="Nat. Commun.">
        <title>Thousands of microbial genomes shed light on interconnected biogeochemical processes in an aquifer system.</title>
        <authorList>
            <person name="Anantharaman K."/>
            <person name="Brown C.T."/>
            <person name="Hug L.A."/>
            <person name="Sharon I."/>
            <person name="Castelle C.J."/>
            <person name="Probst A.J."/>
            <person name="Thomas B.C."/>
            <person name="Singh A."/>
            <person name="Wilkins M.J."/>
            <person name="Karaoz U."/>
            <person name="Brodie E.L."/>
            <person name="Williams K.H."/>
            <person name="Hubbard S.S."/>
            <person name="Banfield J.F."/>
        </authorList>
    </citation>
    <scope>NUCLEOTIDE SEQUENCE [LARGE SCALE GENOMIC DNA]</scope>
</reference>
<evidence type="ECO:0000313" key="2">
    <source>
        <dbReference type="Proteomes" id="UP000177876"/>
    </source>
</evidence>
<dbReference type="Proteomes" id="UP000177876">
    <property type="component" value="Unassembled WGS sequence"/>
</dbReference>
<sequence length="95" mass="10310">MKDFVSARLNGNEAEAAKLTLQGNLDDFLGAEYALSGTETTFDVSISQAGSESAVAVVHYTWDGDSMDIPYACTRVSGEWKIDLEGTEQLWLEGD</sequence>
<organism evidence="1 2">
    <name type="scientific">Candidatus Solincola sediminis</name>
    <dbReference type="NCBI Taxonomy" id="1797199"/>
    <lineage>
        <taxon>Bacteria</taxon>
        <taxon>Bacillati</taxon>
        <taxon>Actinomycetota</taxon>
        <taxon>Candidatus Geothermincolia</taxon>
        <taxon>Candidatus Geothermincolales</taxon>
        <taxon>Candidatus Geothermincolaceae</taxon>
        <taxon>Candidatus Solincola</taxon>
    </lineage>
</organism>
<evidence type="ECO:0000313" key="1">
    <source>
        <dbReference type="EMBL" id="OFW56363.1"/>
    </source>
</evidence>
<comment type="caution">
    <text evidence="1">The sequence shown here is derived from an EMBL/GenBank/DDBJ whole genome shotgun (WGS) entry which is preliminary data.</text>
</comment>